<dbReference type="EMBL" id="BJXK01000001">
    <property type="protein sequence ID" value="GEM77852.1"/>
    <property type="molecule type" value="Genomic_DNA"/>
</dbReference>
<protein>
    <submittedName>
        <fullName evidence="1">Uncharacterized protein</fullName>
    </submittedName>
</protein>
<proteinExistence type="predicted"/>
<name>A0A511QMU1_9VIBR</name>
<dbReference type="AlphaFoldDB" id="A0A511QMU1"/>
<accession>A0A511QMU1</accession>
<organism evidence="1 2">
    <name type="scientific">Vibrio superstes NBRC 103154</name>
    <dbReference type="NCBI Taxonomy" id="1219062"/>
    <lineage>
        <taxon>Bacteria</taxon>
        <taxon>Pseudomonadati</taxon>
        <taxon>Pseudomonadota</taxon>
        <taxon>Gammaproteobacteria</taxon>
        <taxon>Vibrionales</taxon>
        <taxon>Vibrionaceae</taxon>
        <taxon>Vibrio</taxon>
    </lineage>
</organism>
<comment type="caution">
    <text evidence="1">The sequence shown here is derived from an EMBL/GenBank/DDBJ whole genome shotgun (WGS) entry which is preliminary data.</text>
</comment>
<dbReference type="Proteomes" id="UP000321113">
    <property type="component" value="Unassembled WGS sequence"/>
</dbReference>
<keyword evidence="2" id="KW-1185">Reference proteome</keyword>
<reference evidence="1 2" key="1">
    <citation type="submission" date="2019-07" db="EMBL/GenBank/DDBJ databases">
        <title>Whole genome shotgun sequence of Vibrio superstes NBRC 103154.</title>
        <authorList>
            <person name="Hosoyama A."/>
            <person name="Uohara A."/>
            <person name="Ohji S."/>
            <person name="Ichikawa N."/>
        </authorList>
    </citation>
    <scope>NUCLEOTIDE SEQUENCE [LARGE SCALE GENOMIC DNA]</scope>
    <source>
        <strain evidence="1 2">NBRC 103154</strain>
    </source>
</reference>
<evidence type="ECO:0000313" key="1">
    <source>
        <dbReference type="EMBL" id="GEM77852.1"/>
    </source>
</evidence>
<evidence type="ECO:0000313" key="2">
    <source>
        <dbReference type="Proteomes" id="UP000321113"/>
    </source>
</evidence>
<sequence>MQLLHLTQLKANSGLQIPLIQREVKGMKYNQFNEHIEKIEHHIKMTEHNTSYLKSELWKLRLAFVEGVLPEEFKDSGEDNVQDEAPSE</sequence>
<gene>
    <name evidence="1" type="ORF">VSU01S_00970</name>
</gene>